<proteinExistence type="predicted"/>
<comment type="caution">
    <text evidence="1">The sequence shown here is derived from an EMBL/GenBank/DDBJ whole genome shotgun (WGS) entry which is preliminary data.</text>
</comment>
<reference evidence="1 2" key="1">
    <citation type="submission" date="2023-01" db="EMBL/GenBank/DDBJ databases">
        <title>Novel species of the genus Vogesella isolated from rivers.</title>
        <authorList>
            <person name="Lu H."/>
        </authorList>
    </citation>
    <scope>NUCLEOTIDE SEQUENCE [LARGE SCALE GENOMIC DNA]</scope>
    <source>
        <strain evidence="1 2">DC21W</strain>
    </source>
</reference>
<evidence type="ECO:0000313" key="2">
    <source>
        <dbReference type="Proteomes" id="UP001219956"/>
    </source>
</evidence>
<name>A0ABT5J283_9NEIS</name>
<organism evidence="1 2">
    <name type="scientific">Vogesella aquatica</name>
    <dbReference type="NCBI Taxonomy" id="2984206"/>
    <lineage>
        <taxon>Bacteria</taxon>
        <taxon>Pseudomonadati</taxon>
        <taxon>Pseudomonadota</taxon>
        <taxon>Betaproteobacteria</taxon>
        <taxon>Neisseriales</taxon>
        <taxon>Chromobacteriaceae</taxon>
        <taxon>Vogesella</taxon>
    </lineage>
</organism>
<accession>A0ABT5J283</accession>
<gene>
    <name evidence="1" type="ORF">PQU95_17210</name>
</gene>
<evidence type="ECO:0008006" key="3">
    <source>
        <dbReference type="Google" id="ProtNLM"/>
    </source>
</evidence>
<protein>
    <recommendedName>
        <fullName evidence="3">Atypical PilZ domain-containing cyclic di-GMP receptor</fullName>
    </recommendedName>
</protein>
<evidence type="ECO:0000313" key="1">
    <source>
        <dbReference type="EMBL" id="MDC7718943.1"/>
    </source>
</evidence>
<keyword evidence="2" id="KW-1185">Reference proteome</keyword>
<dbReference type="RefSeq" id="WP_272753147.1">
    <property type="nucleotide sequence ID" value="NZ_JAQQLF010000028.1"/>
</dbReference>
<dbReference type="Proteomes" id="UP001219956">
    <property type="component" value="Unassembled WGS sequence"/>
</dbReference>
<sequence>MSTSLLLPLDTVSFDAELPLAYQPQADAQAMAQALLGTRLALSILASPADSSEQAGTLQRLEAKLDLALELALQQRYPQAGQPTPCRIGLESLCWLHPVPLDTGSSGIVSLQPRMPSALTLQLPLAILQCQPASHGYAILASWGTQLADTQADWERWVFRRHRQAIGRKA</sequence>
<dbReference type="EMBL" id="JAQQLF010000028">
    <property type="protein sequence ID" value="MDC7718943.1"/>
    <property type="molecule type" value="Genomic_DNA"/>
</dbReference>